<reference evidence="1 2" key="1">
    <citation type="submission" date="2021-06" db="EMBL/GenBank/DDBJ databases">
        <title>Caerostris extrusa draft genome.</title>
        <authorList>
            <person name="Kono N."/>
            <person name="Arakawa K."/>
        </authorList>
    </citation>
    <scope>NUCLEOTIDE SEQUENCE [LARGE SCALE GENOMIC DNA]</scope>
</reference>
<comment type="caution">
    <text evidence="1">The sequence shown here is derived from an EMBL/GenBank/DDBJ whole genome shotgun (WGS) entry which is preliminary data.</text>
</comment>
<dbReference type="AlphaFoldDB" id="A0AAV4NWI6"/>
<proteinExistence type="predicted"/>
<evidence type="ECO:0000313" key="2">
    <source>
        <dbReference type="Proteomes" id="UP001054945"/>
    </source>
</evidence>
<evidence type="ECO:0000313" key="1">
    <source>
        <dbReference type="EMBL" id="GIX88650.1"/>
    </source>
</evidence>
<protein>
    <submittedName>
        <fullName evidence="1">Uncharacterized protein</fullName>
    </submittedName>
</protein>
<accession>A0AAV4NWI6</accession>
<sequence>MNQASLDFCESISLAPCQDSNLNGSGLLIFAVRNRSRRLADIDERIKKIAGQRIAVKVRPPHQSVLGCREFVPLGANGLMQPLRTD</sequence>
<organism evidence="1 2">
    <name type="scientific">Caerostris extrusa</name>
    <name type="common">Bark spider</name>
    <name type="synonym">Caerostris bankana</name>
    <dbReference type="NCBI Taxonomy" id="172846"/>
    <lineage>
        <taxon>Eukaryota</taxon>
        <taxon>Metazoa</taxon>
        <taxon>Ecdysozoa</taxon>
        <taxon>Arthropoda</taxon>
        <taxon>Chelicerata</taxon>
        <taxon>Arachnida</taxon>
        <taxon>Araneae</taxon>
        <taxon>Araneomorphae</taxon>
        <taxon>Entelegynae</taxon>
        <taxon>Araneoidea</taxon>
        <taxon>Araneidae</taxon>
        <taxon>Caerostris</taxon>
    </lineage>
</organism>
<dbReference type="EMBL" id="BPLR01021346">
    <property type="protein sequence ID" value="GIX88650.1"/>
    <property type="molecule type" value="Genomic_DNA"/>
</dbReference>
<gene>
    <name evidence="1" type="ORF">CEXT_103001</name>
</gene>
<dbReference type="Proteomes" id="UP001054945">
    <property type="component" value="Unassembled WGS sequence"/>
</dbReference>
<keyword evidence="2" id="KW-1185">Reference proteome</keyword>
<name>A0AAV4NWI6_CAEEX</name>